<proteinExistence type="inferred from homology"/>
<name>A0A975IZ31_9BACT</name>
<feature type="repeat" description="ANK" evidence="9">
    <location>
        <begin position="499"/>
        <end position="531"/>
    </location>
</feature>
<dbReference type="GO" id="GO:0016740">
    <property type="term" value="F:transferase activity"/>
    <property type="evidence" value="ECO:0007669"/>
    <property type="project" value="UniProtKB-KW"/>
</dbReference>
<dbReference type="InterPro" id="IPR051165">
    <property type="entry name" value="Multifunctional_ANK_Repeat"/>
</dbReference>
<dbReference type="InterPro" id="IPR005490">
    <property type="entry name" value="LD_TPept_cat_dom"/>
</dbReference>
<dbReference type="Pfam" id="PF12796">
    <property type="entry name" value="Ank_2"/>
    <property type="match status" value="3"/>
</dbReference>
<dbReference type="PROSITE" id="PS50297">
    <property type="entry name" value="ANK_REP_REGION"/>
    <property type="match status" value="4"/>
</dbReference>
<reference evidence="12" key="1">
    <citation type="submission" date="2021-04" db="EMBL/GenBank/DDBJ databases">
        <title>Luteolibacter sp. 32A isolated from the skin of an Anderson's salamander (Ambystoma andersonii).</title>
        <authorList>
            <person name="Spergser J."/>
            <person name="Busse H.-J."/>
        </authorList>
    </citation>
    <scope>NUCLEOTIDE SEQUENCE</scope>
    <source>
        <strain evidence="12">32A</strain>
    </source>
</reference>
<evidence type="ECO:0000256" key="7">
    <source>
        <dbReference type="ARBA" id="ARBA00023043"/>
    </source>
</evidence>
<evidence type="ECO:0000256" key="10">
    <source>
        <dbReference type="PROSITE-ProRule" id="PRU01373"/>
    </source>
</evidence>
<dbReference type="GO" id="GO:0004180">
    <property type="term" value="F:carboxypeptidase activity"/>
    <property type="evidence" value="ECO:0007669"/>
    <property type="project" value="UniProtKB-ARBA"/>
</dbReference>
<dbReference type="PANTHER" id="PTHR24123">
    <property type="entry name" value="ANKYRIN REPEAT-CONTAINING"/>
    <property type="match status" value="1"/>
</dbReference>
<dbReference type="GO" id="GO:0008360">
    <property type="term" value="P:regulation of cell shape"/>
    <property type="evidence" value="ECO:0007669"/>
    <property type="project" value="UniProtKB-UniRule"/>
</dbReference>
<dbReference type="InterPro" id="IPR038063">
    <property type="entry name" value="Transpep_catalytic_dom"/>
</dbReference>
<evidence type="ECO:0000256" key="8">
    <source>
        <dbReference type="ARBA" id="ARBA00023316"/>
    </source>
</evidence>
<dbReference type="PROSITE" id="PS50088">
    <property type="entry name" value="ANK_REPEAT"/>
    <property type="match status" value="5"/>
</dbReference>
<dbReference type="InterPro" id="IPR002110">
    <property type="entry name" value="Ankyrin_rpt"/>
</dbReference>
<accession>A0A975IZ31</accession>
<feature type="domain" description="L,D-TPase catalytic" evidence="11">
    <location>
        <begin position="563"/>
        <end position="672"/>
    </location>
</feature>
<dbReference type="Gene3D" id="1.25.40.20">
    <property type="entry name" value="Ankyrin repeat-containing domain"/>
    <property type="match status" value="2"/>
</dbReference>
<comment type="pathway">
    <text evidence="1 10">Cell wall biogenesis; peptidoglycan biosynthesis.</text>
</comment>
<dbReference type="Pfam" id="PF00023">
    <property type="entry name" value="Ank"/>
    <property type="match status" value="1"/>
</dbReference>
<evidence type="ECO:0000256" key="5">
    <source>
        <dbReference type="ARBA" id="ARBA00022960"/>
    </source>
</evidence>
<dbReference type="EMBL" id="CP073100">
    <property type="protein sequence ID" value="QUE50503.1"/>
    <property type="molecule type" value="Genomic_DNA"/>
</dbReference>
<keyword evidence="5 10" id="KW-0133">Cell shape</keyword>
<sequence>MSCESPQKKAVRQLSERGIEPTGKALLDAVTSGDSSTARLLIEAGVHTGHRDEAGRTPLQLAINGHDVGTALLLLAPGHDDLDVTDANGVSALGYALEAKETAVADRLLDEGAKVEGVMPDGEELLPWAIREGRLAFVRHALEKGADPHGTDRNGDSLAQVAMRHGRQEVLSVLLDRGADAASVDAQGMSLLHRAMEKGWLDLVPRLLKAGADPNLADAKGRTPVEEAIRLHDPKLLSMFLGSGGDPNFRNKSGDSPVNLVMRAAWPEGRALLAKAGADFSRADHAGKTPLAYAMEVRDCDLAVELIAYGAKPMEGGWARWLSRALVTGDTAMVHKLLAMGVKADARDRLGRLPVEAAALSGQGSMVRALVDAGAPVGNSLYLTCATGNGSMARLLMACGVSPNPSHAPWLDTPLGAAIRSGDEGLVTSLLQRGANPFIRTAEGQLPLNLAIALRRPAVVAMLLKLGANPNIPCLTPVRSSFLKHVKSSSMRYVLKEDRNVTPLMLAAASGEVATTLHLLKAGANKNITTRETHFWPINFASFVGDVRMMRVMLGRDPWIEERVIVVSLSEQRARVYNQYGEEIYTTKVSTGKPGFATKTGEFAITDKNRQWKSTLYHAEMPFFQRLSGDDFGLHEGVVPGYPASHGCIRVPSGNAQKLFSMTQTGDRVKIVP</sequence>
<evidence type="ECO:0000313" key="13">
    <source>
        <dbReference type="Proteomes" id="UP000676169"/>
    </source>
</evidence>
<dbReference type="Gene3D" id="2.40.440.10">
    <property type="entry name" value="L,D-transpeptidase catalytic domain-like"/>
    <property type="match status" value="1"/>
</dbReference>
<evidence type="ECO:0000256" key="2">
    <source>
        <dbReference type="ARBA" id="ARBA00005992"/>
    </source>
</evidence>
<evidence type="ECO:0000256" key="4">
    <source>
        <dbReference type="ARBA" id="ARBA00022737"/>
    </source>
</evidence>
<dbReference type="CDD" id="cd16913">
    <property type="entry name" value="YkuD_like"/>
    <property type="match status" value="1"/>
</dbReference>
<dbReference type="GO" id="GO:0071555">
    <property type="term" value="P:cell wall organization"/>
    <property type="evidence" value="ECO:0007669"/>
    <property type="project" value="UniProtKB-UniRule"/>
</dbReference>
<protein>
    <submittedName>
        <fullName evidence="12">Ankyrin repeat domain-containing protein</fullName>
    </submittedName>
</protein>
<keyword evidence="13" id="KW-1185">Reference proteome</keyword>
<organism evidence="12 13">
    <name type="scientific">Luteolibacter ambystomatis</name>
    <dbReference type="NCBI Taxonomy" id="2824561"/>
    <lineage>
        <taxon>Bacteria</taxon>
        <taxon>Pseudomonadati</taxon>
        <taxon>Verrucomicrobiota</taxon>
        <taxon>Verrucomicrobiia</taxon>
        <taxon>Verrucomicrobiales</taxon>
        <taxon>Verrucomicrobiaceae</taxon>
        <taxon>Luteolibacter</taxon>
    </lineage>
</organism>
<evidence type="ECO:0000256" key="3">
    <source>
        <dbReference type="ARBA" id="ARBA00022679"/>
    </source>
</evidence>
<keyword evidence="6 10" id="KW-0573">Peptidoglycan synthesis</keyword>
<dbReference type="SMART" id="SM00248">
    <property type="entry name" value="ANK"/>
    <property type="match status" value="12"/>
</dbReference>
<gene>
    <name evidence="12" type="ORF">KBB96_16765</name>
</gene>
<feature type="repeat" description="ANK" evidence="9">
    <location>
        <begin position="154"/>
        <end position="186"/>
    </location>
</feature>
<keyword evidence="4" id="KW-0677">Repeat</keyword>
<dbReference type="InterPro" id="IPR036770">
    <property type="entry name" value="Ankyrin_rpt-contain_sf"/>
</dbReference>
<feature type="active site" description="Nucleophile" evidence="10">
    <location>
        <position position="648"/>
    </location>
</feature>
<evidence type="ECO:0000259" key="11">
    <source>
        <dbReference type="PROSITE" id="PS52029"/>
    </source>
</evidence>
<evidence type="ECO:0000256" key="9">
    <source>
        <dbReference type="PROSITE-ProRule" id="PRU00023"/>
    </source>
</evidence>
<dbReference type="SUPFAM" id="SSF141523">
    <property type="entry name" value="L,D-transpeptidase catalytic domain-like"/>
    <property type="match status" value="1"/>
</dbReference>
<dbReference type="Proteomes" id="UP000676169">
    <property type="component" value="Chromosome"/>
</dbReference>
<dbReference type="PROSITE" id="PS52029">
    <property type="entry name" value="LD_TPASE"/>
    <property type="match status" value="1"/>
</dbReference>
<comment type="similarity">
    <text evidence="2">Belongs to the YkuD family.</text>
</comment>
<keyword evidence="8 10" id="KW-0961">Cell wall biogenesis/degradation</keyword>
<dbReference type="Pfam" id="PF03734">
    <property type="entry name" value="YkuD"/>
    <property type="match status" value="1"/>
</dbReference>
<evidence type="ECO:0000256" key="6">
    <source>
        <dbReference type="ARBA" id="ARBA00022984"/>
    </source>
</evidence>
<feature type="active site" description="Proton donor/acceptor" evidence="10">
    <location>
        <position position="635"/>
    </location>
</feature>
<dbReference type="KEGG" id="lamb:KBB96_16765"/>
<keyword evidence="7 9" id="KW-0040">ANK repeat</keyword>
<dbReference type="SUPFAM" id="SSF48403">
    <property type="entry name" value="Ankyrin repeat"/>
    <property type="match status" value="2"/>
</dbReference>
<dbReference type="PANTHER" id="PTHR24123:SF33">
    <property type="entry name" value="PROTEIN HOS4"/>
    <property type="match status" value="1"/>
</dbReference>
<feature type="repeat" description="ANK" evidence="9">
    <location>
        <begin position="187"/>
        <end position="219"/>
    </location>
</feature>
<evidence type="ECO:0000256" key="1">
    <source>
        <dbReference type="ARBA" id="ARBA00004752"/>
    </source>
</evidence>
<feature type="repeat" description="ANK" evidence="9">
    <location>
        <begin position="220"/>
        <end position="252"/>
    </location>
</feature>
<dbReference type="RefSeq" id="WP_211630643.1">
    <property type="nucleotide sequence ID" value="NZ_CP073100.1"/>
</dbReference>
<keyword evidence="3" id="KW-0808">Transferase</keyword>
<dbReference type="AlphaFoldDB" id="A0A975IZ31"/>
<dbReference type="GO" id="GO:0009252">
    <property type="term" value="P:peptidoglycan biosynthetic process"/>
    <property type="evidence" value="ECO:0007669"/>
    <property type="project" value="UniProtKB-KW"/>
</dbReference>
<feature type="repeat" description="ANK" evidence="9">
    <location>
        <begin position="443"/>
        <end position="472"/>
    </location>
</feature>
<evidence type="ECO:0000313" key="12">
    <source>
        <dbReference type="EMBL" id="QUE50503.1"/>
    </source>
</evidence>